<dbReference type="SUPFAM" id="SSF53474">
    <property type="entry name" value="alpha/beta-Hydrolases"/>
    <property type="match status" value="1"/>
</dbReference>
<comment type="caution">
    <text evidence="3">The sequence shown here is derived from an EMBL/GenBank/DDBJ whole genome shotgun (WGS) entry which is preliminary data.</text>
</comment>
<dbReference type="Proteomes" id="UP001174691">
    <property type="component" value="Unassembled WGS sequence"/>
</dbReference>
<evidence type="ECO:0000313" key="4">
    <source>
        <dbReference type="Proteomes" id="UP001174691"/>
    </source>
</evidence>
<dbReference type="InterPro" id="IPR029058">
    <property type="entry name" value="AB_hydrolase_fold"/>
</dbReference>
<dbReference type="EMBL" id="JANBVN010000207">
    <property type="protein sequence ID" value="KAJ9133198.1"/>
    <property type="molecule type" value="Genomic_DNA"/>
</dbReference>
<dbReference type="Gene3D" id="3.40.50.1820">
    <property type="entry name" value="alpha/beta hydrolase"/>
    <property type="match status" value="1"/>
</dbReference>
<protein>
    <submittedName>
        <fullName evidence="3">Alpha/beta-hydrolase</fullName>
    </submittedName>
</protein>
<evidence type="ECO:0000259" key="2">
    <source>
        <dbReference type="Pfam" id="PF00975"/>
    </source>
</evidence>
<feature type="domain" description="Thioesterase" evidence="2">
    <location>
        <begin position="29"/>
        <end position="134"/>
    </location>
</feature>
<evidence type="ECO:0000313" key="3">
    <source>
        <dbReference type="EMBL" id="KAJ9133198.1"/>
    </source>
</evidence>
<dbReference type="AlphaFoldDB" id="A0AA38VBP1"/>
<name>A0AA38VBP1_9PEZI</name>
<reference evidence="3" key="1">
    <citation type="submission" date="2022-07" db="EMBL/GenBank/DDBJ databases">
        <title>Fungi with potential for degradation of polypropylene.</title>
        <authorList>
            <person name="Gostincar C."/>
        </authorList>
    </citation>
    <scope>NUCLEOTIDE SEQUENCE</scope>
    <source>
        <strain evidence="3">EXF-13287</strain>
    </source>
</reference>
<gene>
    <name evidence="3" type="ORF">NKR19_g9147</name>
</gene>
<sequence>MFDTNPSIIQEPPRSHSHLRPQPTSTPTPLILIHDGGGTIYSYHCLGPLGGRPVYGIHNPHYGTDLVWPGGIRQMAAHYLALIKTVVPKGPIILGGWSLGGLLSLQIARLVADDDDGGVEVLGIVMVDSIYPRAPGGGLGGPQRVVPHVVEWSATTRKETREAVQRCFDEAGRMVREWKMPTWEAREEGEEGEAYDPVMPGRDLEPPPVWLLRAQEPVPVMEEGVSRVDVYRRDRYLGWEGYRKGMVVKVEDVPGHHFNIFSFQDGHIDAVTEKLRRACEEVEQRARRKDGGSSKQAGS</sequence>
<keyword evidence="4" id="KW-1185">Reference proteome</keyword>
<proteinExistence type="predicted"/>
<dbReference type="Pfam" id="PF00975">
    <property type="entry name" value="Thioesterase"/>
    <property type="match status" value="1"/>
</dbReference>
<evidence type="ECO:0000256" key="1">
    <source>
        <dbReference type="SAM" id="MobiDB-lite"/>
    </source>
</evidence>
<feature type="region of interest" description="Disordered" evidence="1">
    <location>
        <begin position="1"/>
        <end position="28"/>
    </location>
</feature>
<dbReference type="InterPro" id="IPR001031">
    <property type="entry name" value="Thioesterase"/>
</dbReference>
<organism evidence="3 4">
    <name type="scientific">Coniochaeta hoffmannii</name>
    <dbReference type="NCBI Taxonomy" id="91930"/>
    <lineage>
        <taxon>Eukaryota</taxon>
        <taxon>Fungi</taxon>
        <taxon>Dikarya</taxon>
        <taxon>Ascomycota</taxon>
        <taxon>Pezizomycotina</taxon>
        <taxon>Sordariomycetes</taxon>
        <taxon>Sordariomycetidae</taxon>
        <taxon>Coniochaetales</taxon>
        <taxon>Coniochaetaceae</taxon>
        <taxon>Coniochaeta</taxon>
    </lineage>
</organism>
<accession>A0AA38VBP1</accession>